<dbReference type="GO" id="GO:0046656">
    <property type="term" value="P:folic acid biosynthetic process"/>
    <property type="evidence" value="ECO:0007669"/>
    <property type="project" value="UniProtKB-KW"/>
</dbReference>
<evidence type="ECO:0000256" key="6">
    <source>
        <dbReference type="ARBA" id="ARBA00022741"/>
    </source>
</evidence>
<keyword evidence="5" id="KW-0808">Transferase</keyword>
<dbReference type="InterPro" id="IPR000550">
    <property type="entry name" value="Hppk"/>
</dbReference>
<dbReference type="Gene3D" id="3.30.70.560">
    <property type="entry name" value="7,8-Dihydro-6-hydroxymethylpterin-pyrophosphokinase HPPK"/>
    <property type="match status" value="1"/>
</dbReference>
<dbReference type="InParanoid" id="A0A395JM67"/>
<keyword evidence="8" id="KW-0067">ATP-binding</keyword>
<dbReference type="GO" id="GO:0003848">
    <property type="term" value="F:2-amino-4-hydroxy-6-hydroxymethyldihydropteridine diphosphokinase activity"/>
    <property type="evidence" value="ECO:0007669"/>
    <property type="project" value="UniProtKB-EC"/>
</dbReference>
<dbReference type="AlphaFoldDB" id="A0A395JM67"/>
<keyword evidence="6" id="KW-0547">Nucleotide-binding</keyword>
<dbReference type="PANTHER" id="PTHR43071:SF1">
    <property type="entry name" value="2-AMINO-4-HYDROXY-6-HYDROXYMETHYLDIHYDROPTERIDINE PYROPHOSPHOKINASE"/>
    <property type="match status" value="1"/>
</dbReference>
<evidence type="ECO:0000256" key="11">
    <source>
        <dbReference type="ARBA" id="ARBA00029766"/>
    </source>
</evidence>
<dbReference type="EC" id="2.7.6.3" evidence="3"/>
<gene>
    <name evidence="14" type="ORF">DFR28_102945</name>
</gene>
<proteinExistence type="inferred from homology"/>
<comment type="pathway">
    <text evidence="1">Cofactor biosynthesis; tetrahydrofolate biosynthesis; 2-amino-4-hydroxy-6-hydroxymethyl-7,8-dihydropteridine diphosphate from 7,8-dihydroneopterin triphosphate: step 4/4.</text>
</comment>
<dbReference type="FunCoup" id="A0A395JM67">
    <property type="interactions" value="443"/>
</dbReference>
<sequence>MVNDMHSALEHGSGHLESIAYLGLGANLGDPVQQLIDAKNYLSKLPNCKILNASAYYLTSPVGYQSQPDFVNCVVALETTLSAEVLLQKTQKIENLLGRTRVLGNQNAPRLIDIDILLFGDVQLNTADLSIPHPRIAERLFVLLPLSELLHNQAHRLLGSVSSLLSDNQFEGQSVFRLVM</sequence>
<keyword evidence="15" id="KW-1185">Reference proteome</keyword>
<comment type="function">
    <text evidence="10">Catalyzes the transfer of pyrophosphate from adenosine triphosphate (ATP) to 6-hydroxymethyl-7,8-dihydropterin, an enzymatic step in folate biosynthesis pathway.</text>
</comment>
<evidence type="ECO:0000256" key="5">
    <source>
        <dbReference type="ARBA" id="ARBA00022679"/>
    </source>
</evidence>
<dbReference type="NCBIfam" id="TIGR01498">
    <property type="entry name" value="folK"/>
    <property type="match status" value="1"/>
</dbReference>
<dbReference type="EMBL" id="QNRT01000002">
    <property type="protein sequence ID" value="RBP51515.1"/>
    <property type="molecule type" value="Genomic_DNA"/>
</dbReference>
<evidence type="ECO:0000256" key="12">
    <source>
        <dbReference type="ARBA" id="ARBA00033413"/>
    </source>
</evidence>
<dbReference type="OrthoDB" id="9808041at2"/>
<name>A0A395JM67_9GAMM</name>
<dbReference type="CDD" id="cd00483">
    <property type="entry name" value="HPPK"/>
    <property type="match status" value="1"/>
</dbReference>
<protein>
    <recommendedName>
        <fullName evidence="4">2-amino-4-hydroxy-6-hydroxymethyldihydropteridine pyrophosphokinase</fullName>
        <ecNumber evidence="3">2.7.6.3</ecNumber>
    </recommendedName>
    <alternativeName>
        <fullName evidence="11">6-hydroxymethyl-7,8-dihydropterin pyrophosphokinase</fullName>
    </alternativeName>
    <alternativeName>
        <fullName evidence="12">7,8-dihydro-6-hydroxymethylpterin-pyrophosphokinase</fullName>
    </alternativeName>
</protein>
<dbReference type="GO" id="GO:0005524">
    <property type="term" value="F:ATP binding"/>
    <property type="evidence" value="ECO:0007669"/>
    <property type="project" value="UniProtKB-KW"/>
</dbReference>
<dbReference type="GO" id="GO:0016301">
    <property type="term" value="F:kinase activity"/>
    <property type="evidence" value="ECO:0007669"/>
    <property type="project" value="UniProtKB-KW"/>
</dbReference>
<dbReference type="InterPro" id="IPR035907">
    <property type="entry name" value="Hppk_sf"/>
</dbReference>
<dbReference type="Pfam" id="PF01288">
    <property type="entry name" value="HPPK"/>
    <property type="match status" value="1"/>
</dbReference>
<dbReference type="GO" id="GO:0046654">
    <property type="term" value="P:tetrahydrofolate biosynthetic process"/>
    <property type="evidence" value="ECO:0007669"/>
    <property type="project" value="UniProtKB-UniPathway"/>
</dbReference>
<dbReference type="UniPathway" id="UPA00077">
    <property type="reaction ID" value="UER00155"/>
</dbReference>
<evidence type="ECO:0000313" key="15">
    <source>
        <dbReference type="Proteomes" id="UP000253083"/>
    </source>
</evidence>
<evidence type="ECO:0000256" key="8">
    <source>
        <dbReference type="ARBA" id="ARBA00022840"/>
    </source>
</evidence>
<evidence type="ECO:0000256" key="1">
    <source>
        <dbReference type="ARBA" id="ARBA00005051"/>
    </source>
</evidence>
<evidence type="ECO:0000256" key="10">
    <source>
        <dbReference type="ARBA" id="ARBA00029409"/>
    </source>
</evidence>
<evidence type="ECO:0000256" key="4">
    <source>
        <dbReference type="ARBA" id="ARBA00016218"/>
    </source>
</evidence>
<accession>A0A395JM67</accession>
<evidence type="ECO:0000259" key="13">
    <source>
        <dbReference type="Pfam" id="PF01288"/>
    </source>
</evidence>
<comment type="caution">
    <text evidence="14">The sequence shown here is derived from an EMBL/GenBank/DDBJ whole genome shotgun (WGS) entry which is preliminary data.</text>
</comment>
<evidence type="ECO:0000256" key="3">
    <source>
        <dbReference type="ARBA" id="ARBA00013253"/>
    </source>
</evidence>
<dbReference type="SUPFAM" id="SSF55083">
    <property type="entry name" value="6-hydroxymethyl-7,8-dihydropterin pyrophosphokinase, HPPK"/>
    <property type="match status" value="1"/>
</dbReference>
<evidence type="ECO:0000256" key="9">
    <source>
        <dbReference type="ARBA" id="ARBA00022909"/>
    </source>
</evidence>
<reference evidence="14 15" key="1">
    <citation type="submission" date="2018-06" db="EMBL/GenBank/DDBJ databases">
        <title>Genomic Encyclopedia of Type Strains, Phase IV (KMG-IV): sequencing the most valuable type-strain genomes for metagenomic binning, comparative biology and taxonomic classification.</title>
        <authorList>
            <person name="Goeker M."/>
        </authorList>
    </citation>
    <scope>NUCLEOTIDE SEQUENCE [LARGE SCALE GENOMIC DNA]</scope>
    <source>
        <strain evidence="14 15">DSM 24032</strain>
    </source>
</reference>
<keyword evidence="9" id="KW-0289">Folate biosynthesis</keyword>
<comment type="similarity">
    <text evidence="2">Belongs to the HPPK family.</text>
</comment>
<keyword evidence="7 14" id="KW-0418">Kinase</keyword>
<organism evidence="14 15">
    <name type="scientific">Arenicella xantha</name>
    <dbReference type="NCBI Taxonomy" id="644221"/>
    <lineage>
        <taxon>Bacteria</taxon>
        <taxon>Pseudomonadati</taxon>
        <taxon>Pseudomonadota</taxon>
        <taxon>Gammaproteobacteria</taxon>
        <taxon>Arenicellales</taxon>
        <taxon>Arenicellaceae</taxon>
        <taxon>Arenicella</taxon>
    </lineage>
</organism>
<evidence type="ECO:0000313" key="14">
    <source>
        <dbReference type="EMBL" id="RBP51515.1"/>
    </source>
</evidence>
<dbReference type="Proteomes" id="UP000253083">
    <property type="component" value="Unassembled WGS sequence"/>
</dbReference>
<evidence type="ECO:0000256" key="7">
    <source>
        <dbReference type="ARBA" id="ARBA00022777"/>
    </source>
</evidence>
<evidence type="ECO:0000256" key="2">
    <source>
        <dbReference type="ARBA" id="ARBA00005810"/>
    </source>
</evidence>
<feature type="domain" description="7,8-dihydro-6-hydroxymethylpterin-pyrophosphokinase" evidence="13">
    <location>
        <begin position="21"/>
        <end position="149"/>
    </location>
</feature>
<dbReference type="PANTHER" id="PTHR43071">
    <property type="entry name" value="2-AMINO-4-HYDROXY-6-HYDROXYMETHYLDIHYDROPTERIDINE PYROPHOSPHOKINASE"/>
    <property type="match status" value="1"/>
</dbReference>